<protein>
    <submittedName>
        <fullName evidence="9">Oidioi.mRNA.OKI2018_I69.chr2.g8431.t1.cds</fullName>
    </submittedName>
</protein>
<keyword evidence="7" id="KW-0472">Membrane</keyword>
<evidence type="ECO:0000256" key="4">
    <source>
        <dbReference type="ARBA" id="ARBA00023002"/>
    </source>
</evidence>
<evidence type="ECO:0000313" key="9">
    <source>
        <dbReference type="EMBL" id="CAG5114375.1"/>
    </source>
</evidence>
<keyword evidence="10" id="KW-1185">Reference proteome</keyword>
<evidence type="ECO:0000256" key="3">
    <source>
        <dbReference type="ARBA" id="ARBA00022723"/>
    </source>
</evidence>
<evidence type="ECO:0000256" key="6">
    <source>
        <dbReference type="SAM" id="MobiDB-lite"/>
    </source>
</evidence>
<comment type="cofactor">
    <cofactor evidence="1">
        <name>Fe(2+)</name>
        <dbReference type="ChEBI" id="CHEBI:29033"/>
    </cofactor>
</comment>
<evidence type="ECO:0000256" key="2">
    <source>
        <dbReference type="ARBA" id="ARBA00006787"/>
    </source>
</evidence>
<reference evidence="9 10" key="1">
    <citation type="submission" date="2021-04" db="EMBL/GenBank/DDBJ databases">
        <authorList>
            <person name="Bliznina A."/>
        </authorList>
    </citation>
    <scope>NUCLEOTIDE SEQUENCE [LARGE SCALE GENOMIC DNA]</scope>
</reference>
<comment type="similarity">
    <text evidence="2">Belongs to the carotenoid oxygenase family.</text>
</comment>
<dbReference type="InterPro" id="IPR004294">
    <property type="entry name" value="Carotenoid_Oase"/>
</dbReference>
<dbReference type="PANTHER" id="PTHR10543:SF24">
    <property type="entry name" value="CAROTENOID ISOMEROOXYGENASE"/>
    <property type="match status" value="1"/>
</dbReference>
<keyword evidence="7" id="KW-1133">Transmembrane helix</keyword>
<feature type="transmembrane region" description="Helical" evidence="7">
    <location>
        <begin position="140"/>
        <end position="158"/>
    </location>
</feature>
<feature type="transmembrane region" description="Helical" evidence="7">
    <location>
        <begin position="165"/>
        <end position="185"/>
    </location>
</feature>
<feature type="compositionally biased region" description="Basic and acidic residues" evidence="6">
    <location>
        <begin position="299"/>
        <end position="319"/>
    </location>
</feature>
<feature type="region of interest" description="Disordered" evidence="6">
    <location>
        <begin position="289"/>
        <end position="325"/>
    </location>
</feature>
<organism evidence="9 10">
    <name type="scientific">Oikopleura dioica</name>
    <name type="common">Tunicate</name>
    <dbReference type="NCBI Taxonomy" id="34765"/>
    <lineage>
        <taxon>Eukaryota</taxon>
        <taxon>Metazoa</taxon>
        <taxon>Chordata</taxon>
        <taxon>Tunicata</taxon>
        <taxon>Appendicularia</taxon>
        <taxon>Copelata</taxon>
        <taxon>Oikopleuridae</taxon>
        <taxon>Oikopleura</taxon>
    </lineage>
</organism>
<dbReference type="Pfam" id="PF03055">
    <property type="entry name" value="RPE65"/>
    <property type="match status" value="1"/>
</dbReference>
<keyword evidence="5" id="KW-0408">Iron</keyword>
<keyword evidence="7" id="KW-0812">Transmembrane</keyword>
<keyword evidence="3" id="KW-0479">Metal-binding</keyword>
<keyword evidence="4" id="KW-0560">Oxidoreductase</keyword>
<evidence type="ECO:0000259" key="8">
    <source>
        <dbReference type="Pfam" id="PF07885"/>
    </source>
</evidence>
<proteinExistence type="inferred from homology"/>
<dbReference type="Pfam" id="PF07885">
    <property type="entry name" value="Ion_trans_2"/>
    <property type="match status" value="1"/>
</dbReference>
<name>A0ABN7TBF3_OIKDI</name>
<feature type="transmembrane region" description="Helical" evidence="7">
    <location>
        <begin position="99"/>
        <end position="120"/>
    </location>
</feature>
<dbReference type="SUPFAM" id="SSF81324">
    <property type="entry name" value="Voltage-gated potassium channels"/>
    <property type="match status" value="1"/>
</dbReference>
<sequence>MGKKTGFWAFVAKERSRLKDLKEFQVRDILLSRIHAHLTKYSRIIFSLCALSVIIAVVDIETSYARNNILCIKILNGTTMSCRLEQFTFEDIRQTCPRILFFTSFLKLSLAIISIFMNYALYQETMANEIHHRKFAKKNMVWLVVVSITNLGFGDVVPNSSGGRIFVGIASILGTLLTALMIGVMRDWLEIPPNERRILAAIKRQRFHRLKMEAAARVIQCSWKYYRLRKRASVIGSFKNASFSNSRKNVSFRRGMSAISRKTCEENFQRSLMKWRKIRQYISHEFNTQMGSESNPAQRNEHQQSAESHQEGTESHSDFDSPQTTLDMDCERQQHAIQQPAPPAFRRWAKIRKQISESASSPPCPQRDQELVYEQRVPMLQPQKSANSSFSHNDERNTNLDKIEDQLSMLLNTIKTEKLKTKRCQVRRQLPEVLDSKRNSPEMPATVAVHQLVQTVPELEQEQSTTITGKIPDWLEGTILRNGVGQWDLGGESVVHWFDGHALLHKFEIKNGSARYLNKFLRSDVYKKNTKFDRWILSGYGTPTKYSDPCLSLFDRFASYFRAPRQNDNCNVNLWPIGDKVYAMTETTAIREVDPKTLETGERIAYNNYMTLHTATAHPHTLASGEFLNMGSSFGKETSYNVIQVDPTGDFNKMKIVAKFPATNPKCPSYFHSFGLTKKHIIFLEMPYRINMLKMLTRKFTNAAPAEAMFYDKKVPSRVKNGVGYLWDLARAVKKPPRACGSGEILPIKINTEGMGSFHFGNAYEIEVDGGIFCVWDACPNYKAQGAAHLFNIETLRSRSAAEIDEAFKEAGENELARFVFPIKLPKKATVGEDLNKRLEGKLKTSATAVLREDGSVWLEKELLIDNSDEKVGFYGFEFPRYNYALNGLPYTYLYGNGFGTILPDRIVKVNVNTKEIKMWLEKDIFPSEPVFVQNKSVTDPSAPGEEDNGVILSICVSTKKDVPAFLLILDAKTLTEIARCTTTVTGLPYGFHHTFLPSDF</sequence>
<evidence type="ECO:0000256" key="7">
    <source>
        <dbReference type="SAM" id="Phobius"/>
    </source>
</evidence>
<evidence type="ECO:0000256" key="5">
    <source>
        <dbReference type="ARBA" id="ARBA00023004"/>
    </source>
</evidence>
<feature type="domain" description="Potassium channel" evidence="8">
    <location>
        <begin position="138"/>
        <end position="189"/>
    </location>
</feature>
<feature type="compositionally biased region" description="Polar residues" evidence="6">
    <location>
        <begin position="289"/>
        <end position="298"/>
    </location>
</feature>
<dbReference type="Proteomes" id="UP001158576">
    <property type="component" value="Chromosome 2"/>
</dbReference>
<dbReference type="InterPro" id="IPR013099">
    <property type="entry name" value="K_chnl_dom"/>
</dbReference>
<feature type="transmembrane region" description="Helical" evidence="7">
    <location>
        <begin position="41"/>
        <end position="60"/>
    </location>
</feature>
<dbReference type="PANTHER" id="PTHR10543">
    <property type="entry name" value="BETA-CAROTENE DIOXYGENASE"/>
    <property type="match status" value="1"/>
</dbReference>
<evidence type="ECO:0000313" key="10">
    <source>
        <dbReference type="Proteomes" id="UP001158576"/>
    </source>
</evidence>
<gene>
    <name evidence="9" type="ORF">OKIOD_LOCUS17196</name>
</gene>
<dbReference type="Gene3D" id="1.10.287.70">
    <property type="match status" value="1"/>
</dbReference>
<accession>A0ABN7TBF3</accession>
<evidence type="ECO:0000256" key="1">
    <source>
        <dbReference type="ARBA" id="ARBA00001954"/>
    </source>
</evidence>
<dbReference type="EMBL" id="OU015567">
    <property type="protein sequence ID" value="CAG5114375.1"/>
    <property type="molecule type" value="Genomic_DNA"/>
</dbReference>